<keyword evidence="2 5" id="KW-0812">Transmembrane</keyword>
<protein>
    <submittedName>
        <fullName evidence="6">Polysaccharide biosynthesis protein</fullName>
    </submittedName>
</protein>
<dbReference type="Proteomes" id="UP000029843">
    <property type="component" value="Unassembled WGS sequence"/>
</dbReference>
<sequence>MNFKDLISSNQLYALLAKGIEGLKIIAINAFVARYYGPELFGKYTFIISILSVIAIVAEFRLQSVLIKEYSKSDFELKVLLGSALLVNTFFAVVGFALVYLYTIIENDPIVATGMLIYGLSFFYKIPRLLRGFFISIERNVIIAKCEIISSFLTISLLYFFIYNEFTIEYILLGRSLDFLFISLLFIICFYTYRQNEFKIDTSLKVSKYLIIKSAPLVLSGAAMLLFQRVDIILIREYMGDYQAGLYGSAANIMTLFSLVPLVLSESLAPKIFKEIGAESFDEMRFKFSFIVISVGGGLSLLMCLFSYPLIYLFYGESYLSSWSTLLVLSLSPLLIALGSVAGQLIVADNSQNLAYIKSIIGCFATIISNLILIPVIGLMGAAISTLIGLIIANFLAHYFIPRYRNIFFIQCRSLKAFFIPLSKNRVFSSNTKC</sequence>
<feature type="transmembrane region" description="Helical" evidence="5">
    <location>
        <begin position="247"/>
        <end position="269"/>
    </location>
</feature>
<dbReference type="GO" id="GO:0016020">
    <property type="term" value="C:membrane"/>
    <property type="evidence" value="ECO:0007669"/>
    <property type="project" value="UniProtKB-SubCell"/>
</dbReference>
<feature type="transmembrane region" description="Helical" evidence="5">
    <location>
        <begin position="12"/>
        <end position="32"/>
    </location>
</feature>
<evidence type="ECO:0000313" key="7">
    <source>
        <dbReference type="Proteomes" id="UP000029843"/>
    </source>
</evidence>
<dbReference type="Pfam" id="PF01943">
    <property type="entry name" value="Polysacc_synt"/>
    <property type="match status" value="1"/>
</dbReference>
<dbReference type="InterPro" id="IPR002797">
    <property type="entry name" value="Polysacc_synth"/>
</dbReference>
<organism evidence="6 7">
    <name type="scientific">Colwellia psychrerythraea</name>
    <name type="common">Vibrio psychroerythus</name>
    <dbReference type="NCBI Taxonomy" id="28229"/>
    <lineage>
        <taxon>Bacteria</taxon>
        <taxon>Pseudomonadati</taxon>
        <taxon>Pseudomonadota</taxon>
        <taxon>Gammaproteobacteria</taxon>
        <taxon>Alteromonadales</taxon>
        <taxon>Colwelliaceae</taxon>
        <taxon>Colwellia</taxon>
    </lineage>
</organism>
<evidence type="ECO:0000256" key="4">
    <source>
        <dbReference type="ARBA" id="ARBA00023136"/>
    </source>
</evidence>
<name>A0A099KFM7_COLPS</name>
<dbReference type="EMBL" id="JQED01000042">
    <property type="protein sequence ID" value="KGJ88817.1"/>
    <property type="molecule type" value="Genomic_DNA"/>
</dbReference>
<feature type="transmembrane region" description="Helical" evidence="5">
    <location>
        <begin position="168"/>
        <end position="193"/>
    </location>
</feature>
<accession>A0A099KFM7</accession>
<dbReference type="RefSeq" id="WP_033094725.1">
    <property type="nucleotide sequence ID" value="NZ_JQED01000042.1"/>
</dbReference>
<feature type="transmembrane region" description="Helical" evidence="5">
    <location>
        <begin position="44"/>
        <end position="67"/>
    </location>
</feature>
<evidence type="ECO:0000256" key="3">
    <source>
        <dbReference type="ARBA" id="ARBA00022989"/>
    </source>
</evidence>
<keyword evidence="4 5" id="KW-0472">Membrane</keyword>
<dbReference type="PATRIC" id="fig|28229.4.peg.3047"/>
<reference evidence="6 7" key="1">
    <citation type="submission" date="2014-08" db="EMBL/GenBank/DDBJ databases">
        <title>Genomic and Phenotypic Diversity of Colwellia psychrerythraea strains from Disparate Marine Basins.</title>
        <authorList>
            <person name="Techtmann S.M."/>
            <person name="Stelling S.C."/>
            <person name="Utturkar S.M."/>
            <person name="Alshibli N."/>
            <person name="Harris A."/>
            <person name="Brown S.D."/>
            <person name="Hazen T.C."/>
        </authorList>
    </citation>
    <scope>NUCLEOTIDE SEQUENCE [LARGE SCALE GENOMIC DNA]</scope>
    <source>
        <strain evidence="6 7">ND2E</strain>
    </source>
</reference>
<evidence type="ECO:0000256" key="5">
    <source>
        <dbReference type="SAM" id="Phobius"/>
    </source>
</evidence>
<evidence type="ECO:0000313" key="6">
    <source>
        <dbReference type="EMBL" id="KGJ88817.1"/>
    </source>
</evidence>
<dbReference type="PANTHER" id="PTHR43424:SF1">
    <property type="entry name" value="LOCUS PUTATIVE PROTEIN 1-RELATED"/>
    <property type="match status" value="1"/>
</dbReference>
<feature type="transmembrane region" description="Helical" evidence="5">
    <location>
        <begin position="142"/>
        <end position="162"/>
    </location>
</feature>
<feature type="transmembrane region" description="Helical" evidence="5">
    <location>
        <begin position="79"/>
        <end position="104"/>
    </location>
</feature>
<feature type="transmembrane region" description="Helical" evidence="5">
    <location>
        <begin position="214"/>
        <end position="235"/>
    </location>
</feature>
<proteinExistence type="predicted"/>
<evidence type="ECO:0000256" key="1">
    <source>
        <dbReference type="ARBA" id="ARBA00004141"/>
    </source>
</evidence>
<feature type="transmembrane region" description="Helical" evidence="5">
    <location>
        <begin position="327"/>
        <end position="348"/>
    </location>
</feature>
<dbReference type="InterPro" id="IPR052556">
    <property type="entry name" value="PolySynth_Transporter"/>
</dbReference>
<keyword evidence="3 5" id="KW-1133">Transmembrane helix</keyword>
<comment type="caution">
    <text evidence="6">The sequence shown here is derived from an EMBL/GenBank/DDBJ whole genome shotgun (WGS) entry which is preliminary data.</text>
</comment>
<comment type="subcellular location">
    <subcellularLocation>
        <location evidence="1">Membrane</location>
        <topology evidence="1">Multi-pass membrane protein</topology>
    </subcellularLocation>
</comment>
<evidence type="ECO:0000256" key="2">
    <source>
        <dbReference type="ARBA" id="ARBA00022692"/>
    </source>
</evidence>
<dbReference type="PANTHER" id="PTHR43424">
    <property type="entry name" value="LOCUS PUTATIVE PROTEIN 1-RELATED"/>
    <property type="match status" value="1"/>
</dbReference>
<feature type="transmembrane region" description="Helical" evidence="5">
    <location>
        <begin position="355"/>
        <end position="377"/>
    </location>
</feature>
<feature type="transmembrane region" description="Helical" evidence="5">
    <location>
        <begin position="290"/>
        <end position="315"/>
    </location>
</feature>
<feature type="transmembrane region" description="Helical" evidence="5">
    <location>
        <begin position="383"/>
        <end position="401"/>
    </location>
</feature>
<feature type="transmembrane region" description="Helical" evidence="5">
    <location>
        <begin position="110"/>
        <end position="130"/>
    </location>
</feature>
<dbReference type="OrthoDB" id="103403at2"/>
<gene>
    <name evidence="6" type="ORF">ND2E_0110</name>
</gene>
<dbReference type="AlphaFoldDB" id="A0A099KFM7"/>